<feature type="compositionally biased region" description="Polar residues" evidence="5">
    <location>
        <begin position="210"/>
        <end position="219"/>
    </location>
</feature>
<protein>
    <submittedName>
        <fullName evidence="7">RNA polymerase-binding transcription factor DksA</fullName>
    </submittedName>
</protein>
<gene>
    <name evidence="7" type="primary">dksA</name>
    <name evidence="7" type="ORF">SPACI_033450</name>
</gene>
<feature type="region of interest" description="Disordered" evidence="5">
    <location>
        <begin position="203"/>
        <end position="232"/>
    </location>
</feature>
<feature type="zinc finger region" description="dksA C4-type" evidence="4">
    <location>
        <begin position="101"/>
        <end position="125"/>
    </location>
</feature>
<dbReference type="Proteomes" id="UP000216052">
    <property type="component" value="Chromosome"/>
</dbReference>
<sequence>MASRRYTQYLKPNTLKHFEQILKEEKDRLVQVVSRLEETGIGDTMSDSVSELSMYDNHPADLGDVVFERSKDVALRDNEHVLLEQVEAALTKIQEGSYGICEICGKPIDRERLEAVPWATHCIDCQAANDVTDTTPRPLEEEILEPPFHRTFLDTAKFNFVGFDGEDALQSVLKWGSSDTPQDIPGSYDYKAVWPNSNEHQGIVDRTDAIPNNTANTQPRSDHKHRQNRKSK</sequence>
<name>A0ABZ3J5D8_SPOA4</name>
<feature type="compositionally biased region" description="Basic residues" evidence="5">
    <location>
        <begin position="222"/>
        <end position="232"/>
    </location>
</feature>
<evidence type="ECO:0000256" key="3">
    <source>
        <dbReference type="ARBA" id="ARBA00022833"/>
    </source>
</evidence>
<accession>A0ABZ3J5D8</accession>
<reference evidence="7" key="1">
    <citation type="submission" date="2024-05" db="EMBL/GenBank/DDBJ databases">
        <title>Isolation and characterization of Sporomusa carbonis sp. nov., a carboxydotrophic hydrogenogen in the genus of Sporomusa isolated from a charcoal burning pile.</title>
        <authorList>
            <person name="Boeer T."/>
            <person name="Rosenbaum F."/>
            <person name="Eysell L."/>
            <person name="Mueller V."/>
            <person name="Daniel R."/>
            <person name="Poehlein A."/>
        </authorList>
    </citation>
    <scope>NUCLEOTIDE SEQUENCE [LARGE SCALE GENOMIC DNA]</scope>
    <source>
        <strain evidence="7">DSM 3132</strain>
    </source>
</reference>
<dbReference type="PROSITE" id="PS51128">
    <property type="entry name" value="ZF_DKSA_2"/>
    <property type="match status" value="1"/>
</dbReference>
<keyword evidence="2" id="KW-0863">Zinc-finger</keyword>
<dbReference type="Gene3D" id="1.20.120.910">
    <property type="entry name" value="DksA, coiled-coil domain"/>
    <property type="match status" value="1"/>
</dbReference>
<keyword evidence="1" id="KW-0479">Metal-binding</keyword>
<dbReference type="SUPFAM" id="SSF109635">
    <property type="entry name" value="DnaK suppressor protein DksA, alpha-hairpin domain"/>
    <property type="match status" value="1"/>
</dbReference>
<dbReference type="RefSeq" id="WP_093795637.1">
    <property type="nucleotide sequence ID" value="NZ_CP155571.1"/>
</dbReference>
<dbReference type="NCBIfam" id="TIGR02890">
    <property type="entry name" value="bacill_yteA"/>
    <property type="match status" value="1"/>
</dbReference>
<evidence type="ECO:0000256" key="1">
    <source>
        <dbReference type="ARBA" id="ARBA00022723"/>
    </source>
</evidence>
<keyword evidence="8" id="KW-1185">Reference proteome</keyword>
<dbReference type="SUPFAM" id="SSF57716">
    <property type="entry name" value="Glucocorticoid receptor-like (DNA-binding domain)"/>
    <property type="match status" value="1"/>
</dbReference>
<feature type="domain" description="Zinc finger DksA/TraR C4-type" evidence="6">
    <location>
        <begin position="96"/>
        <end position="127"/>
    </location>
</feature>
<evidence type="ECO:0000256" key="2">
    <source>
        <dbReference type="ARBA" id="ARBA00022771"/>
    </source>
</evidence>
<keyword evidence="3" id="KW-0862">Zinc</keyword>
<dbReference type="Pfam" id="PF01258">
    <property type="entry name" value="zf-dskA_traR"/>
    <property type="match status" value="1"/>
</dbReference>
<dbReference type="EMBL" id="CP155571">
    <property type="protein sequence ID" value="XFO73259.1"/>
    <property type="molecule type" value="Genomic_DNA"/>
</dbReference>
<evidence type="ECO:0000259" key="6">
    <source>
        <dbReference type="Pfam" id="PF01258"/>
    </source>
</evidence>
<dbReference type="PROSITE" id="PS01102">
    <property type="entry name" value="ZF_DKSA_1"/>
    <property type="match status" value="1"/>
</dbReference>
<organism evidence="7 8">
    <name type="scientific">Sporomusa acidovorans (strain ATCC 49682 / DSM 3132 / Mol)</name>
    <dbReference type="NCBI Taxonomy" id="1123286"/>
    <lineage>
        <taxon>Bacteria</taxon>
        <taxon>Bacillati</taxon>
        <taxon>Bacillota</taxon>
        <taxon>Negativicutes</taxon>
        <taxon>Selenomonadales</taxon>
        <taxon>Sporomusaceae</taxon>
        <taxon>Sporomusa</taxon>
    </lineage>
</organism>
<dbReference type="InterPro" id="IPR000962">
    <property type="entry name" value="Znf_DskA_TraR"/>
</dbReference>
<dbReference type="InterPro" id="IPR020458">
    <property type="entry name" value="Znf_DskA_TraR_CS"/>
</dbReference>
<evidence type="ECO:0000313" key="8">
    <source>
        <dbReference type="Proteomes" id="UP000216052"/>
    </source>
</evidence>
<evidence type="ECO:0000256" key="5">
    <source>
        <dbReference type="SAM" id="MobiDB-lite"/>
    </source>
</evidence>
<dbReference type="InterPro" id="IPR037187">
    <property type="entry name" value="DnaK_N"/>
</dbReference>
<dbReference type="PANTHER" id="PTHR33823:SF4">
    <property type="entry name" value="GENERAL STRESS PROTEIN 16O"/>
    <property type="match status" value="1"/>
</dbReference>
<evidence type="ECO:0000313" key="7">
    <source>
        <dbReference type="EMBL" id="XFO73259.1"/>
    </source>
</evidence>
<dbReference type="InterPro" id="IPR014240">
    <property type="entry name" value="YteA"/>
</dbReference>
<dbReference type="PANTHER" id="PTHR33823">
    <property type="entry name" value="RNA POLYMERASE-BINDING TRANSCRIPTION FACTOR DKSA-RELATED"/>
    <property type="match status" value="1"/>
</dbReference>
<evidence type="ECO:0000256" key="4">
    <source>
        <dbReference type="PROSITE-ProRule" id="PRU00510"/>
    </source>
</evidence>
<proteinExistence type="predicted"/>